<evidence type="ECO:0000313" key="2">
    <source>
        <dbReference type="EMBL" id="GAK59742.1"/>
    </source>
</evidence>
<keyword evidence="3" id="KW-1185">Reference proteome</keyword>
<dbReference type="HOGENOM" id="CLU_137827_1_0_0"/>
<dbReference type="Pfam" id="PF21814">
    <property type="entry name" value="DUF6883"/>
    <property type="match status" value="1"/>
</dbReference>
<dbReference type="EMBL" id="DF820470">
    <property type="protein sequence ID" value="GAK59742.1"/>
    <property type="molecule type" value="Genomic_DNA"/>
</dbReference>
<dbReference type="STRING" id="1499967.U27_06727"/>
<name>A0A081C587_VECG1</name>
<dbReference type="Proteomes" id="UP000030661">
    <property type="component" value="Unassembled WGS sequence"/>
</dbReference>
<dbReference type="eggNOG" id="ENOG5033E2E">
    <property type="taxonomic scope" value="Bacteria"/>
</dbReference>
<evidence type="ECO:0000313" key="3">
    <source>
        <dbReference type="Proteomes" id="UP000030661"/>
    </source>
</evidence>
<gene>
    <name evidence="2" type="ORF">U27_06727</name>
</gene>
<dbReference type="InterPro" id="IPR049250">
    <property type="entry name" value="DUF6883"/>
</dbReference>
<reference evidence="2" key="1">
    <citation type="journal article" date="2015" name="PeerJ">
        <title>First genomic representation of candidate bacterial phylum KSB3 points to enhanced environmental sensing as a trigger of wastewater bulking.</title>
        <authorList>
            <person name="Sekiguchi Y."/>
            <person name="Ohashi A."/>
            <person name="Parks D.H."/>
            <person name="Yamauchi T."/>
            <person name="Tyson G.W."/>
            <person name="Hugenholtz P."/>
        </authorList>
    </citation>
    <scope>NUCLEOTIDE SEQUENCE [LARGE SCALE GENOMIC DNA]</scope>
</reference>
<protein>
    <recommendedName>
        <fullName evidence="1">DUF6883 domain-containing protein</fullName>
    </recommendedName>
</protein>
<organism evidence="2">
    <name type="scientific">Vecturithrix granuli</name>
    <dbReference type="NCBI Taxonomy" id="1499967"/>
    <lineage>
        <taxon>Bacteria</taxon>
        <taxon>Candidatus Moduliflexota</taxon>
        <taxon>Candidatus Vecturitrichia</taxon>
        <taxon>Candidatus Vecturitrichales</taxon>
        <taxon>Candidatus Vecturitrichaceae</taxon>
        <taxon>Candidatus Vecturithrix</taxon>
    </lineage>
</organism>
<proteinExistence type="predicted"/>
<dbReference type="AlphaFoldDB" id="A0A081C587"/>
<sequence length="127" mass="14626">MIDLPFEEILPNSKRAEIDVEKFFHYSMDPLNIGNQNKWMAFQKIGYQVHSADSRWEAAQDVIRQLKKSLGEAPAIPGKNTQYGQRYKVFTSIIGPNGDTGTLITIWQIDKGNTFPRLITNWLEVQR</sequence>
<evidence type="ECO:0000259" key="1">
    <source>
        <dbReference type="Pfam" id="PF21814"/>
    </source>
</evidence>
<feature type="domain" description="DUF6883" evidence="1">
    <location>
        <begin position="10"/>
        <end position="122"/>
    </location>
</feature>
<accession>A0A081C587</accession>